<organism evidence="7 8">
    <name type="scientific">Lentzea aerocolonigenes</name>
    <name type="common">Lechevalieria aerocolonigenes</name>
    <name type="synonym">Saccharothrix aerocolonigenes</name>
    <dbReference type="NCBI Taxonomy" id="68170"/>
    <lineage>
        <taxon>Bacteria</taxon>
        <taxon>Bacillati</taxon>
        <taxon>Actinomycetota</taxon>
        <taxon>Actinomycetes</taxon>
        <taxon>Pseudonocardiales</taxon>
        <taxon>Pseudonocardiaceae</taxon>
        <taxon>Lentzea</taxon>
    </lineage>
</organism>
<reference evidence="7 8" key="1">
    <citation type="submission" date="2015-02" db="EMBL/GenBank/DDBJ databases">
        <authorList>
            <person name="Ju K.-S."/>
            <person name="Doroghazi J.R."/>
            <person name="Metcalf W."/>
        </authorList>
    </citation>
    <scope>NUCLEOTIDE SEQUENCE [LARGE SCALE GENOMIC DNA]</scope>
    <source>
        <strain evidence="7 8">NRRL B-16140</strain>
    </source>
</reference>
<dbReference type="PANTHER" id="PTHR43133">
    <property type="entry name" value="RNA POLYMERASE ECF-TYPE SIGMA FACTO"/>
    <property type="match status" value="1"/>
</dbReference>
<evidence type="ECO:0000259" key="6">
    <source>
        <dbReference type="Pfam" id="PF04542"/>
    </source>
</evidence>
<gene>
    <name evidence="7" type="ORF">UK23_02075</name>
</gene>
<dbReference type="InterPro" id="IPR036388">
    <property type="entry name" value="WH-like_DNA-bd_sf"/>
</dbReference>
<protein>
    <recommendedName>
        <fullName evidence="6">RNA polymerase sigma-70 region 2 domain-containing protein</fullName>
    </recommendedName>
</protein>
<evidence type="ECO:0000256" key="5">
    <source>
        <dbReference type="ARBA" id="ARBA00023163"/>
    </source>
</evidence>
<dbReference type="NCBIfam" id="TIGR02937">
    <property type="entry name" value="sigma70-ECF"/>
    <property type="match status" value="1"/>
</dbReference>
<dbReference type="InterPro" id="IPR014284">
    <property type="entry name" value="RNA_pol_sigma-70_dom"/>
</dbReference>
<evidence type="ECO:0000256" key="2">
    <source>
        <dbReference type="ARBA" id="ARBA00023015"/>
    </source>
</evidence>
<dbReference type="PATRIC" id="fig|68170.10.peg.3589"/>
<dbReference type="AlphaFoldDB" id="A0A0F0HBS1"/>
<dbReference type="Proteomes" id="UP000033393">
    <property type="component" value="Unassembled WGS sequence"/>
</dbReference>
<dbReference type="InterPro" id="IPR039425">
    <property type="entry name" value="RNA_pol_sigma-70-like"/>
</dbReference>
<sequence>MDSNTEVLLAARAGAAGWELLVERYSRLVWSVPRSFRLSHADAADVYQCTWLCLAEHLTRVRQPEALGTWLVRTATRQSIAVVRARGREVSLDRWEPASTLPAPEEVAVAGDRQRRLWTALMTLNERCQRLLCIAAHSPELSYAQVAEALGMKVTSVGQTRTRCLAALRRKLEDQR</sequence>
<name>A0A0F0HBS1_LENAE</name>
<dbReference type="STRING" id="68170.GCA_000974445_00576"/>
<dbReference type="OrthoDB" id="265863at2"/>
<comment type="similarity">
    <text evidence="1">Belongs to the sigma-70 factor family. ECF subfamily.</text>
</comment>
<dbReference type="Gene3D" id="1.10.1740.10">
    <property type="match status" value="1"/>
</dbReference>
<dbReference type="PANTHER" id="PTHR43133:SF8">
    <property type="entry name" value="RNA POLYMERASE SIGMA FACTOR HI_1459-RELATED"/>
    <property type="match status" value="1"/>
</dbReference>
<dbReference type="InterPro" id="IPR013324">
    <property type="entry name" value="RNA_pol_sigma_r3/r4-like"/>
</dbReference>
<dbReference type="GO" id="GO:0006352">
    <property type="term" value="P:DNA-templated transcription initiation"/>
    <property type="evidence" value="ECO:0007669"/>
    <property type="project" value="InterPro"/>
</dbReference>
<evidence type="ECO:0000313" key="7">
    <source>
        <dbReference type="EMBL" id="KJK52965.1"/>
    </source>
</evidence>
<dbReference type="Pfam" id="PF04542">
    <property type="entry name" value="Sigma70_r2"/>
    <property type="match status" value="1"/>
</dbReference>
<keyword evidence="5" id="KW-0804">Transcription</keyword>
<keyword evidence="4" id="KW-0238">DNA-binding</keyword>
<dbReference type="SUPFAM" id="SSF88659">
    <property type="entry name" value="Sigma3 and sigma4 domains of RNA polymerase sigma factors"/>
    <property type="match status" value="1"/>
</dbReference>
<dbReference type="GO" id="GO:0016987">
    <property type="term" value="F:sigma factor activity"/>
    <property type="evidence" value="ECO:0007669"/>
    <property type="project" value="UniProtKB-KW"/>
</dbReference>
<feature type="domain" description="RNA polymerase sigma-70 region 2" evidence="6">
    <location>
        <begin position="21"/>
        <end position="88"/>
    </location>
</feature>
<dbReference type="SUPFAM" id="SSF88946">
    <property type="entry name" value="Sigma2 domain of RNA polymerase sigma factors"/>
    <property type="match status" value="1"/>
</dbReference>
<keyword evidence="2" id="KW-0805">Transcription regulation</keyword>
<dbReference type="RefSeq" id="WP_045309620.1">
    <property type="nucleotide sequence ID" value="NZ_JYJG01000006.1"/>
</dbReference>
<dbReference type="EMBL" id="JYJG01000006">
    <property type="protein sequence ID" value="KJK52965.1"/>
    <property type="molecule type" value="Genomic_DNA"/>
</dbReference>
<dbReference type="GO" id="GO:0003677">
    <property type="term" value="F:DNA binding"/>
    <property type="evidence" value="ECO:0007669"/>
    <property type="project" value="UniProtKB-KW"/>
</dbReference>
<comment type="caution">
    <text evidence="7">The sequence shown here is derived from an EMBL/GenBank/DDBJ whole genome shotgun (WGS) entry which is preliminary data.</text>
</comment>
<evidence type="ECO:0000256" key="4">
    <source>
        <dbReference type="ARBA" id="ARBA00023125"/>
    </source>
</evidence>
<dbReference type="InterPro" id="IPR013325">
    <property type="entry name" value="RNA_pol_sigma_r2"/>
</dbReference>
<proteinExistence type="inferred from homology"/>
<evidence type="ECO:0000256" key="1">
    <source>
        <dbReference type="ARBA" id="ARBA00010641"/>
    </source>
</evidence>
<dbReference type="InterPro" id="IPR007627">
    <property type="entry name" value="RNA_pol_sigma70_r2"/>
</dbReference>
<evidence type="ECO:0000256" key="3">
    <source>
        <dbReference type="ARBA" id="ARBA00023082"/>
    </source>
</evidence>
<accession>A0A0F0HBS1</accession>
<evidence type="ECO:0000313" key="8">
    <source>
        <dbReference type="Proteomes" id="UP000033393"/>
    </source>
</evidence>
<dbReference type="Gene3D" id="1.10.10.10">
    <property type="entry name" value="Winged helix-like DNA-binding domain superfamily/Winged helix DNA-binding domain"/>
    <property type="match status" value="1"/>
</dbReference>
<keyword evidence="3" id="KW-0731">Sigma factor</keyword>
<keyword evidence="8" id="KW-1185">Reference proteome</keyword>